<evidence type="ECO:0000256" key="2">
    <source>
        <dbReference type="SAM" id="Phobius"/>
    </source>
</evidence>
<feature type="compositionally biased region" description="Basic and acidic residues" evidence="1">
    <location>
        <begin position="83"/>
        <end position="92"/>
    </location>
</feature>
<proteinExistence type="predicted"/>
<dbReference type="OrthoDB" id="10392384at2759"/>
<evidence type="ECO:0000256" key="1">
    <source>
        <dbReference type="SAM" id="MobiDB-lite"/>
    </source>
</evidence>
<reference evidence="3" key="1">
    <citation type="submission" date="2008-06" db="EMBL/GenBank/DDBJ databases">
        <authorList>
            <person name="Lorenzi H."/>
            <person name="Inman J."/>
            <person name="Miller J."/>
            <person name="Schobel S."/>
            <person name="Amedeo P."/>
            <person name="Caler E.V."/>
            <person name="da Silva J."/>
        </authorList>
    </citation>
    <scope>NUCLEOTIDE SEQUENCE [LARGE SCALE GENOMIC DNA]</scope>
    <source>
        <strain evidence="3">RN66</strain>
    </source>
</reference>
<feature type="region of interest" description="Disordered" evidence="1">
    <location>
        <begin position="118"/>
        <end position="185"/>
    </location>
</feature>
<protein>
    <submittedName>
        <fullName evidence="3">Uncharacterized protein</fullName>
    </submittedName>
</protein>
<dbReference type="AlphaFoldDB" id="B6ADF3"/>
<sequence>MRIVQQTSLKMIKQLKENLLMGHPTAIFLIFVFLSFVILCPFICYIEASKKKLKKRKQKKRSKKVTKKNDSSCNNAIQTTSDEQSKSMKDLDTPNTIYFNNELNNEKKVINQQSITPNTYTTISSKPNSLEDDDGQWHTVGKQKKKTDLLQELPPNNESTNKPTGNRRLNAKKAKPINRVPGMTD</sequence>
<dbReference type="EMBL" id="DS989729">
    <property type="protein sequence ID" value="EEA06244.1"/>
    <property type="molecule type" value="Genomic_DNA"/>
</dbReference>
<feature type="compositionally biased region" description="Polar residues" evidence="1">
    <location>
        <begin position="118"/>
        <end position="128"/>
    </location>
</feature>
<dbReference type="Proteomes" id="UP000001460">
    <property type="component" value="Unassembled WGS sequence"/>
</dbReference>
<keyword evidence="2" id="KW-0812">Transmembrane</keyword>
<dbReference type="GeneID" id="6995849"/>
<dbReference type="RefSeq" id="XP_002140593.1">
    <property type="nucleotide sequence ID" value="XM_002140557.1"/>
</dbReference>
<evidence type="ECO:0000313" key="4">
    <source>
        <dbReference type="Proteomes" id="UP000001460"/>
    </source>
</evidence>
<accession>B6ADF3</accession>
<feature type="compositionally biased region" description="Polar residues" evidence="1">
    <location>
        <begin position="154"/>
        <end position="164"/>
    </location>
</feature>
<dbReference type="VEuPathDB" id="CryptoDB:CMU_007330"/>
<feature type="transmembrane region" description="Helical" evidence="2">
    <location>
        <begin position="26"/>
        <end position="48"/>
    </location>
</feature>
<feature type="region of interest" description="Disordered" evidence="1">
    <location>
        <begin position="56"/>
        <end position="93"/>
    </location>
</feature>
<keyword evidence="4" id="KW-1185">Reference proteome</keyword>
<organism evidence="3 4">
    <name type="scientific">Cryptosporidium muris (strain RN66)</name>
    <dbReference type="NCBI Taxonomy" id="441375"/>
    <lineage>
        <taxon>Eukaryota</taxon>
        <taxon>Sar</taxon>
        <taxon>Alveolata</taxon>
        <taxon>Apicomplexa</taxon>
        <taxon>Conoidasida</taxon>
        <taxon>Coccidia</taxon>
        <taxon>Eucoccidiorida</taxon>
        <taxon>Eimeriorina</taxon>
        <taxon>Cryptosporidiidae</taxon>
        <taxon>Cryptosporidium</taxon>
    </lineage>
</organism>
<feature type="compositionally biased region" description="Basic residues" evidence="1">
    <location>
        <begin position="56"/>
        <end position="66"/>
    </location>
</feature>
<keyword evidence="2" id="KW-1133">Transmembrane helix</keyword>
<evidence type="ECO:0000313" key="3">
    <source>
        <dbReference type="EMBL" id="EEA06244.1"/>
    </source>
</evidence>
<name>B6ADF3_CRYMR</name>
<keyword evidence="2" id="KW-0472">Membrane</keyword>
<feature type="compositionally biased region" description="Polar residues" evidence="1">
    <location>
        <begin position="71"/>
        <end position="82"/>
    </location>
</feature>
<gene>
    <name evidence="3" type="ORF">CMU_007330</name>
</gene>